<reference evidence="1 2" key="1">
    <citation type="journal article" date="2016" name="Nat. Commun.">
        <title>Thousands of microbial genomes shed light on interconnected biogeochemical processes in an aquifer system.</title>
        <authorList>
            <person name="Anantharaman K."/>
            <person name="Brown C.T."/>
            <person name="Hug L.A."/>
            <person name="Sharon I."/>
            <person name="Castelle C.J."/>
            <person name="Probst A.J."/>
            <person name="Thomas B.C."/>
            <person name="Singh A."/>
            <person name="Wilkins M.J."/>
            <person name="Karaoz U."/>
            <person name="Brodie E.L."/>
            <person name="Williams K.H."/>
            <person name="Hubbard S.S."/>
            <person name="Banfield J.F."/>
        </authorList>
    </citation>
    <scope>NUCLEOTIDE SEQUENCE [LARGE SCALE GENOMIC DNA]</scope>
</reference>
<proteinExistence type="predicted"/>
<dbReference type="PANTHER" id="PTHR42967">
    <property type="entry name" value="METAL DEPENDENT HYDROLASE"/>
    <property type="match status" value="1"/>
</dbReference>
<dbReference type="PANTHER" id="PTHR42967:SF1">
    <property type="entry name" value="MBL FOLD METALLO-HYDROLASE"/>
    <property type="match status" value="1"/>
</dbReference>
<accession>A0A1G2V1B3</accession>
<organism evidence="1 2">
    <name type="scientific">Candidatus Zambryskibacteria bacterium RIFOXYC1_FULL_39_10</name>
    <dbReference type="NCBI Taxonomy" id="1802779"/>
    <lineage>
        <taxon>Bacteria</taxon>
        <taxon>Candidatus Zambryskiibacteriota</taxon>
    </lineage>
</organism>
<evidence type="ECO:0008006" key="3">
    <source>
        <dbReference type="Google" id="ProtNLM"/>
    </source>
</evidence>
<dbReference type="InterPro" id="IPR036866">
    <property type="entry name" value="RibonucZ/Hydroxyglut_hydro"/>
</dbReference>
<dbReference type="Gene3D" id="3.60.15.10">
    <property type="entry name" value="Ribonuclease Z/Hydroxyacylglutathione hydrolase-like"/>
    <property type="match status" value="1"/>
</dbReference>
<name>A0A1G2V1B3_9BACT</name>
<comment type="caution">
    <text evidence="1">The sequence shown here is derived from an EMBL/GenBank/DDBJ whole genome shotgun (WGS) entry which is preliminary data.</text>
</comment>
<dbReference type="EMBL" id="MHWW01000009">
    <property type="protein sequence ID" value="OHB15403.1"/>
    <property type="molecule type" value="Genomic_DNA"/>
</dbReference>
<dbReference type="Proteomes" id="UP000177697">
    <property type="component" value="Unassembled WGS sequence"/>
</dbReference>
<sequence>MIISYQGAQSFKVQFGDTVLAFDPVSKKSQFKANNFGADIALISLNHPDMNGVDQVNRGDKEAFIINGPGEYEIQGVFIKGLSSVSNYPSNSSEQVATNKINTIYTVNFENMNLCFLGALGEANIPKETKEGIDGVDILFVPIGGEGTLSPSDAYKFAVSLEPSIIIPMNYDDKSLKAFLKEGSSEGLKSVEKLTVKKKDLEGKEGEIIVLDTQ</sequence>
<evidence type="ECO:0000313" key="2">
    <source>
        <dbReference type="Proteomes" id="UP000177697"/>
    </source>
</evidence>
<dbReference type="AlphaFoldDB" id="A0A1G2V1B3"/>
<evidence type="ECO:0000313" key="1">
    <source>
        <dbReference type="EMBL" id="OHB15403.1"/>
    </source>
</evidence>
<dbReference type="Pfam" id="PF13483">
    <property type="entry name" value="Lactamase_B_3"/>
    <property type="match status" value="1"/>
</dbReference>
<protein>
    <recommendedName>
        <fullName evidence="3">Lactamase</fullName>
    </recommendedName>
</protein>
<gene>
    <name evidence="1" type="ORF">A2431_03930</name>
</gene>
<dbReference type="SUPFAM" id="SSF56281">
    <property type="entry name" value="Metallo-hydrolase/oxidoreductase"/>
    <property type="match status" value="1"/>
</dbReference>